<feature type="compositionally biased region" description="Low complexity" evidence="1">
    <location>
        <begin position="206"/>
        <end position="216"/>
    </location>
</feature>
<dbReference type="InterPro" id="IPR052895">
    <property type="entry name" value="HetReg/Transcr_Mod"/>
</dbReference>
<proteinExistence type="predicted"/>
<dbReference type="Proteomes" id="UP001172155">
    <property type="component" value="Unassembled WGS sequence"/>
</dbReference>
<dbReference type="InterPro" id="IPR010730">
    <property type="entry name" value="HET"/>
</dbReference>
<dbReference type="Pfam" id="PF26639">
    <property type="entry name" value="Het-6_barrel"/>
    <property type="match status" value="1"/>
</dbReference>
<feature type="region of interest" description="Disordered" evidence="1">
    <location>
        <begin position="168"/>
        <end position="275"/>
    </location>
</feature>
<gene>
    <name evidence="3" type="ORF">B0T18DRAFT_398878</name>
</gene>
<reference evidence="3" key="1">
    <citation type="submission" date="2023-06" db="EMBL/GenBank/DDBJ databases">
        <title>Genome-scale phylogeny and comparative genomics of the fungal order Sordariales.</title>
        <authorList>
            <consortium name="Lawrence Berkeley National Laboratory"/>
            <person name="Hensen N."/>
            <person name="Bonometti L."/>
            <person name="Westerberg I."/>
            <person name="Brannstrom I.O."/>
            <person name="Guillou S."/>
            <person name="Cros-Aarteil S."/>
            <person name="Calhoun S."/>
            <person name="Haridas S."/>
            <person name="Kuo A."/>
            <person name="Mondo S."/>
            <person name="Pangilinan J."/>
            <person name="Riley R."/>
            <person name="LaButti K."/>
            <person name="Andreopoulos B."/>
            <person name="Lipzen A."/>
            <person name="Chen C."/>
            <person name="Yanf M."/>
            <person name="Daum C."/>
            <person name="Ng V."/>
            <person name="Clum A."/>
            <person name="Steindorff A."/>
            <person name="Ohm R."/>
            <person name="Martin F."/>
            <person name="Silar P."/>
            <person name="Natvig D."/>
            <person name="Lalanne C."/>
            <person name="Gautier V."/>
            <person name="Ament-velasquez S.L."/>
            <person name="Kruys A."/>
            <person name="Hutchinson M.I."/>
            <person name="Powell A.J."/>
            <person name="Barry K."/>
            <person name="Miller A.N."/>
            <person name="Grigoriev I.V."/>
            <person name="Debuchy R."/>
            <person name="Gladieux P."/>
            <person name="Thoren M.H."/>
            <person name="Johannesson H."/>
        </authorList>
    </citation>
    <scope>NUCLEOTIDE SEQUENCE</scope>
    <source>
        <strain evidence="3">SMH3187-1</strain>
    </source>
</reference>
<evidence type="ECO:0000313" key="3">
    <source>
        <dbReference type="EMBL" id="KAK0754279.1"/>
    </source>
</evidence>
<evidence type="ECO:0000256" key="1">
    <source>
        <dbReference type="SAM" id="MobiDB-lite"/>
    </source>
</evidence>
<dbReference type="Pfam" id="PF06985">
    <property type="entry name" value="HET"/>
    <property type="match status" value="1"/>
</dbReference>
<dbReference type="PANTHER" id="PTHR24148:SF64">
    <property type="entry name" value="HETEROKARYON INCOMPATIBILITY DOMAIN-CONTAINING PROTEIN"/>
    <property type="match status" value="1"/>
</dbReference>
<dbReference type="EMBL" id="JAUKUD010000001">
    <property type="protein sequence ID" value="KAK0754279.1"/>
    <property type="molecule type" value="Genomic_DNA"/>
</dbReference>
<comment type="caution">
    <text evidence="3">The sequence shown here is derived from an EMBL/GenBank/DDBJ whole genome shotgun (WGS) entry which is preliminary data.</text>
</comment>
<feature type="domain" description="Heterokaryon incompatibility" evidence="2">
    <location>
        <begin position="52"/>
        <end position="166"/>
    </location>
</feature>
<keyword evidence="4" id="KW-1185">Reference proteome</keyword>
<evidence type="ECO:0000259" key="2">
    <source>
        <dbReference type="Pfam" id="PF06985"/>
    </source>
</evidence>
<sequence length="718" mass="81275">MSRPGWLPYPLSGPEDKLNDGWFRLVDLQPGPRDSPIQCIISSHPLNDAPKYEALSYAWGAALDVDSHVEISLNGHPFGITPELEKALRQLRTVESPRTMWIDWICINQSDLGERNHQVARMREIYRTAERVVAWIGDESEDSSRAMLFLREMAMAKKRELRCMWSDGKRLGSDTSSECGDGTWERQPQTLDEQHQESALDEEPGSSSRSDASASSDHVEETQGQSDVQAGEDISPDQLVEEPDPEVSQRSDVQPAVEPEQEPVEEETEKDRAKKEAREKLWDAYIEECKQNRERHGHLVVGLPILYYMFGTPYEQFFNDSRLEDWIAIDRLFERPWWSRTWVVQEIWLSTNAILQCGGTTLKWKTLQKAMDYSEAWDDMGYHVQNTPRGKSWNTLKRRYGLAIHIAQQRLLGSSHLSDLLWNTWDREATDPRDKVFAVLGLLQQGADGAHPPPTADYSKPVDQVYREAAAYIIKSKGSLDILLAASALDGEESGLPSWVPDWRRTGNDHRPALFINGSRMQPLLYFSGSTEAVFLHGHGYSASGDSKMEARFSDDLRTVHFRGFSFDSVADVGPPHDGSCSITDIIEGARSVLARLSSNGVEQAEVAEEELKAILRAGTYKERNDEFFRSEDQVVKNVMSKRRFFVTKSGHLCIGPARTEVGDEVYYMAGCNFPMVFRSRGDHLTLVGEAYVHKHMAGEALERTPYGPPEWTEMAIS</sequence>
<accession>A0AA40FAQ1</accession>
<feature type="compositionally biased region" description="Acidic residues" evidence="1">
    <location>
        <begin position="259"/>
        <end position="268"/>
    </location>
</feature>
<protein>
    <submittedName>
        <fullName evidence="3">Heterokaryon incompatibility protein-domain-containing protein</fullName>
    </submittedName>
</protein>
<organism evidence="3 4">
    <name type="scientific">Schizothecium vesticola</name>
    <dbReference type="NCBI Taxonomy" id="314040"/>
    <lineage>
        <taxon>Eukaryota</taxon>
        <taxon>Fungi</taxon>
        <taxon>Dikarya</taxon>
        <taxon>Ascomycota</taxon>
        <taxon>Pezizomycotina</taxon>
        <taxon>Sordariomycetes</taxon>
        <taxon>Sordariomycetidae</taxon>
        <taxon>Sordariales</taxon>
        <taxon>Schizotheciaceae</taxon>
        <taxon>Schizothecium</taxon>
    </lineage>
</organism>
<dbReference type="AlphaFoldDB" id="A0AA40FAQ1"/>
<evidence type="ECO:0000313" key="4">
    <source>
        <dbReference type="Proteomes" id="UP001172155"/>
    </source>
</evidence>
<name>A0AA40FAQ1_9PEZI</name>
<dbReference type="PANTHER" id="PTHR24148">
    <property type="entry name" value="ANKYRIN REPEAT DOMAIN-CONTAINING PROTEIN 39 HOMOLOG-RELATED"/>
    <property type="match status" value="1"/>
</dbReference>